<keyword evidence="1" id="KW-0472">Membrane</keyword>
<evidence type="ECO:0000313" key="3">
    <source>
        <dbReference type="Proteomes" id="UP000018559"/>
    </source>
</evidence>
<protein>
    <submittedName>
        <fullName evidence="2">Uncharacterized protein</fullName>
    </submittedName>
</protein>
<sequence length="377" mass="43897">MYIHIKSKGWCIHISNFFNPAYSTNYLLGFLLGIVLIISNNWHKHLRGKADIYTFFISASITIICGLGYLSQLCYGHHNSWGYFLIYLCETVELIFEVFLPFGSMWATTHRFHKKVTPLINFLLTIPLIGGIFLAVTNLFVPLCFSVSADNIITQHRFYTTNLILGALYLIGCATMYLYARFKRSYYIRYPSLQFVILVFISAFYELTYSTPALIWITYGIVGAWSSLILQREYLYHDKLVNANNRRTLYLLRKHLTHKKSNLSFLTLELSDTDGQQRISNMAQLCQRINPLLFRKDCLVRLNTHTLGIFLNSQDTQVLKNYRQKILQVCQNFEFTYQLLEAEPVLSPDTIDEILLRYPQSLRSKNDDNFTQSPNNQ</sequence>
<comment type="caution">
    <text evidence="2">The sequence shown here is derived from an EMBL/GenBank/DDBJ whole genome shotgun (WGS) entry which is preliminary data.</text>
</comment>
<evidence type="ECO:0000313" key="2">
    <source>
        <dbReference type="EMBL" id="ETA73259.1"/>
    </source>
</evidence>
<feature type="transmembrane region" description="Helical" evidence="1">
    <location>
        <begin position="119"/>
        <end position="141"/>
    </location>
</feature>
<gene>
    <name evidence="2" type="ORF">LEQ_1727</name>
</gene>
<proteinExistence type="predicted"/>
<feature type="transmembrane region" description="Helical" evidence="1">
    <location>
        <begin position="187"/>
        <end position="207"/>
    </location>
</feature>
<feature type="transmembrane region" description="Helical" evidence="1">
    <location>
        <begin position="20"/>
        <end position="38"/>
    </location>
</feature>
<dbReference type="PATRIC" id="fig|1392007.3.peg.1946"/>
<organism evidence="2 3">
    <name type="scientific">Ligilactobacillus equi DPC 6820</name>
    <dbReference type="NCBI Taxonomy" id="1392007"/>
    <lineage>
        <taxon>Bacteria</taxon>
        <taxon>Bacillati</taxon>
        <taxon>Bacillota</taxon>
        <taxon>Bacilli</taxon>
        <taxon>Lactobacillales</taxon>
        <taxon>Lactobacillaceae</taxon>
        <taxon>Ligilactobacillus</taxon>
    </lineage>
</organism>
<feature type="transmembrane region" description="Helical" evidence="1">
    <location>
        <begin position="213"/>
        <end position="230"/>
    </location>
</feature>
<keyword evidence="1" id="KW-0812">Transmembrane</keyword>
<dbReference type="EMBL" id="AWWH01000197">
    <property type="protein sequence ID" value="ETA73259.1"/>
    <property type="molecule type" value="Genomic_DNA"/>
</dbReference>
<feature type="transmembrane region" description="Helical" evidence="1">
    <location>
        <begin position="82"/>
        <end position="107"/>
    </location>
</feature>
<name>V7HSQ4_9LACO</name>
<evidence type="ECO:0000256" key="1">
    <source>
        <dbReference type="SAM" id="Phobius"/>
    </source>
</evidence>
<reference evidence="2 3" key="1">
    <citation type="journal article" date="2014" name="Genome Announc.">
        <title>The Genome of the Predominant Equine Lactobacillus Species, Lactobacillus equi, Is Reflective of Its Lifestyle Adaptations to an Herbivorous Host.</title>
        <authorList>
            <person name="O'Donnell M.M."/>
            <person name="Harris H.M."/>
            <person name="O'Toole P.W."/>
            <person name="Ross R.P."/>
        </authorList>
    </citation>
    <scope>NUCLEOTIDE SEQUENCE [LARGE SCALE GENOMIC DNA]</scope>
    <source>
        <strain evidence="2 3">DPC 6820</strain>
    </source>
</reference>
<keyword evidence="3" id="KW-1185">Reference proteome</keyword>
<feature type="transmembrane region" description="Helical" evidence="1">
    <location>
        <begin position="50"/>
        <end position="70"/>
    </location>
</feature>
<dbReference type="AlphaFoldDB" id="V7HSQ4"/>
<keyword evidence="1" id="KW-1133">Transmembrane helix</keyword>
<dbReference type="Proteomes" id="UP000018559">
    <property type="component" value="Unassembled WGS sequence"/>
</dbReference>
<accession>V7HSQ4</accession>
<feature type="transmembrane region" description="Helical" evidence="1">
    <location>
        <begin position="161"/>
        <end position="180"/>
    </location>
</feature>